<comment type="similarity">
    <text evidence="9">Belongs to the glycosyltransferase group 1 family.</text>
</comment>
<keyword evidence="4 9" id="KW-0808">Transferase</keyword>
<evidence type="ECO:0000256" key="2">
    <source>
        <dbReference type="ARBA" id="ARBA00012621"/>
    </source>
</evidence>
<dbReference type="Pfam" id="PF04413">
    <property type="entry name" value="Glycos_transf_N"/>
    <property type="match status" value="1"/>
</dbReference>
<organism evidence="11 12">
    <name type="scientific">SAR86 cluster bacterium</name>
    <dbReference type="NCBI Taxonomy" id="2030880"/>
    <lineage>
        <taxon>Bacteria</taxon>
        <taxon>Pseudomonadati</taxon>
        <taxon>Pseudomonadota</taxon>
        <taxon>Gammaproteobacteria</taxon>
        <taxon>SAR86 cluster</taxon>
    </lineage>
</organism>
<evidence type="ECO:0000256" key="6">
    <source>
        <dbReference type="ARBA" id="ARBA00049183"/>
    </source>
</evidence>
<gene>
    <name evidence="11" type="ORF">ISQ64_00845</name>
</gene>
<feature type="active site" description="Proton acceptor" evidence="7">
    <location>
        <position position="60"/>
    </location>
</feature>
<dbReference type="PANTHER" id="PTHR42755:SF1">
    <property type="entry name" value="3-DEOXY-D-MANNO-OCTULOSONIC ACID TRANSFERASE, MITOCHONDRIAL-RELATED"/>
    <property type="match status" value="1"/>
</dbReference>
<evidence type="ECO:0000313" key="11">
    <source>
        <dbReference type="EMBL" id="MBL6817933.1"/>
    </source>
</evidence>
<protein>
    <recommendedName>
        <fullName evidence="3 9">3-deoxy-D-manno-octulosonic acid transferase</fullName>
        <shortName evidence="9">Kdo transferase</shortName>
        <ecNumber evidence="2 9">2.4.99.12</ecNumber>
    </recommendedName>
    <alternativeName>
        <fullName evidence="5 9">Lipid IV(A) 3-deoxy-D-manno-octulosonic acid transferase</fullName>
    </alternativeName>
</protein>
<dbReference type="Proteomes" id="UP000711391">
    <property type="component" value="Unassembled WGS sequence"/>
</dbReference>
<keyword evidence="9" id="KW-0812">Transmembrane</keyword>
<dbReference type="SUPFAM" id="SSF53756">
    <property type="entry name" value="UDP-Glycosyltransferase/glycogen phosphorylase"/>
    <property type="match status" value="1"/>
</dbReference>
<reference evidence="11" key="1">
    <citation type="submission" date="2020-10" db="EMBL/GenBank/DDBJ databases">
        <title>Microbiome of the Black Sea water column analyzed by genome centric metagenomics.</title>
        <authorList>
            <person name="Cabello-Yeves P.J."/>
            <person name="Callieri C."/>
            <person name="Picazo A."/>
            <person name="Mehrshad M."/>
            <person name="Haro-Moreno J.M."/>
            <person name="Roda-Garcia J."/>
            <person name="Dzembekova N."/>
            <person name="Slabakova V."/>
            <person name="Slabakova N."/>
            <person name="Moncheva S."/>
            <person name="Rodriguez-Valera F."/>
        </authorList>
    </citation>
    <scope>NUCLEOTIDE SEQUENCE</scope>
    <source>
        <strain evidence="11">BS307-5m-G50</strain>
    </source>
</reference>
<dbReference type="InterPro" id="IPR007507">
    <property type="entry name" value="Glycos_transf_N"/>
</dbReference>
<dbReference type="GO" id="GO:0043842">
    <property type="term" value="F:Kdo transferase activity"/>
    <property type="evidence" value="ECO:0007669"/>
    <property type="project" value="UniProtKB-EC"/>
</dbReference>
<keyword evidence="9" id="KW-1133">Transmembrane helix</keyword>
<feature type="domain" description="3-deoxy-D-manno-octulosonic-acid transferase N-terminal" evidence="10">
    <location>
        <begin position="34"/>
        <end position="208"/>
    </location>
</feature>
<comment type="function">
    <text evidence="9">Involved in lipopolysaccharide (LPS) biosynthesis. Catalyzes the transfer of 3-deoxy-D-manno-octulosonate (Kdo) residue(s) from CMP-Kdo to lipid IV(A), the tetraacyldisaccharide-1,4'-bisphosphate precursor of lipid A.</text>
</comment>
<feature type="site" description="Transition state stabilizer" evidence="8">
    <location>
        <position position="205"/>
    </location>
</feature>
<dbReference type="EC" id="2.4.99.12" evidence="2 9"/>
<keyword evidence="9" id="KW-1003">Cell membrane</keyword>
<comment type="caution">
    <text evidence="11">The sequence shown here is derived from an EMBL/GenBank/DDBJ whole genome shotgun (WGS) entry which is preliminary data.</text>
</comment>
<evidence type="ECO:0000256" key="5">
    <source>
        <dbReference type="ARBA" id="ARBA00031445"/>
    </source>
</evidence>
<comment type="subcellular location">
    <subcellularLocation>
        <location evidence="9">Cell membrane</location>
    </subcellularLocation>
</comment>
<accession>A0A937I844</accession>
<dbReference type="GO" id="GO:0009245">
    <property type="term" value="P:lipid A biosynthetic process"/>
    <property type="evidence" value="ECO:0007669"/>
    <property type="project" value="TreeGrafter"/>
</dbReference>
<dbReference type="InterPro" id="IPR038107">
    <property type="entry name" value="Glycos_transf_N_sf"/>
</dbReference>
<sequence>MSLLLYNFVIFLSLPFITARIFFKSIKDIDYRRHFRNRFGLYDFTKSKKLIWFHAVSLGEVIASQTIVKEILKDYDIVLSVSTPTGLREARKIFGSEIEIVYAPWDFSLFISNFYKTFNPLALVLFETEIWPNMISKMHNKNIPIILCNGRMSEPSFNSYKKLSILSKNIFKKITYAFVQSEAHKKRFHSLGIPLNRISNVGSVKFDIEINDLPSRRLHKKKIILAASTHINEDVIVVNAFKELIKKMSDIQLIIVPRHPERSESIKDLLAKHNIDSMIYTKVPTEPEERVIIINAIGILKDLYSISTVSFIGGSLFREYGGHNIIEPASQRCPFIVGPYMKNFEDILTLFNNEKACIQLKSKKDLYNAFKTLLNDDNLRDDMSERAVKICMNGKGSTKEQCTNILKIIRGDKIEISNSNN</sequence>
<proteinExistence type="inferred from homology"/>
<evidence type="ECO:0000256" key="4">
    <source>
        <dbReference type="ARBA" id="ARBA00022679"/>
    </source>
</evidence>
<evidence type="ECO:0000256" key="1">
    <source>
        <dbReference type="ARBA" id="ARBA00004713"/>
    </source>
</evidence>
<name>A0A937I844_9GAMM</name>
<dbReference type="PANTHER" id="PTHR42755">
    <property type="entry name" value="3-DEOXY-MANNO-OCTULOSONATE CYTIDYLYLTRANSFERASE"/>
    <property type="match status" value="1"/>
</dbReference>
<keyword evidence="9" id="KW-0472">Membrane</keyword>
<dbReference type="Gene3D" id="3.40.50.11720">
    <property type="entry name" value="3-Deoxy-D-manno-octulosonic-acid transferase, N-terminal domain"/>
    <property type="match status" value="1"/>
</dbReference>
<keyword evidence="9" id="KW-0448">Lipopolysaccharide biosynthesis</keyword>
<evidence type="ECO:0000256" key="7">
    <source>
        <dbReference type="PIRSR" id="PIRSR639901-1"/>
    </source>
</evidence>
<feature type="site" description="Transition state stabilizer" evidence="8">
    <location>
        <position position="127"/>
    </location>
</feature>
<dbReference type="GO" id="GO:0005886">
    <property type="term" value="C:plasma membrane"/>
    <property type="evidence" value="ECO:0007669"/>
    <property type="project" value="UniProtKB-SubCell"/>
</dbReference>
<evidence type="ECO:0000259" key="10">
    <source>
        <dbReference type="Pfam" id="PF04413"/>
    </source>
</evidence>
<feature type="transmembrane region" description="Helical" evidence="9">
    <location>
        <begin position="6"/>
        <end position="23"/>
    </location>
</feature>
<evidence type="ECO:0000256" key="3">
    <source>
        <dbReference type="ARBA" id="ARBA00019077"/>
    </source>
</evidence>
<evidence type="ECO:0000256" key="8">
    <source>
        <dbReference type="PIRSR" id="PIRSR639901-2"/>
    </source>
</evidence>
<dbReference type="AlphaFoldDB" id="A0A937I844"/>
<comment type="catalytic activity">
    <reaction evidence="6 9">
        <text>lipid IVA (E. coli) + CMP-3-deoxy-beta-D-manno-octulosonate = alpha-Kdo-(2-&gt;6)-lipid IVA (E. coli) + CMP + H(+)</text>
        <dbReference type="Rhea" id="RHEA:28066"/>
        <dbReference type="ChEBI" id="CHEBI:15378"/>
        <dbReference type="ChEBI" id="CHEBI:58603"/>
        <dbReference type="ChEBI" id="CHEBI:60364"/>
        <dbReference type="ChEBI" id="CHEBI:60377"/>
        <dbReference type="ChEBI" id="CHEBI:85987"/>
        <dbReference type="EC" id="2.4.99.12"/>
    </reaction>
</comment>
<evidence type="ECO:0000256" key="9">
    <source>
        <dbReference type="RuleBase" id="RU365103"/>
    </source>
</evidence>
<dbReference type="EMBL" id="JADHQD010000003">
    <property type="protein sequence ID" value="MBL6817933.1"/>
    <property type="molecule type" value="Genomic_DNA"/>
</dbReference>
<dbReference type="Gene3D" id="3.40.50.2000">
    <property type="entry name" value="Glycogen Phosphorylase B"/>
    <property type="match status" value="1"/>
</dbReference>
<comment type="pathway">
    <text evidence="1 9">Bacterial outer membrane biogenesis; LPS core biosynthesis.</text>
</comment>
<dbReference type="GO" id="GO:0009244">
    <property type="term" value="P:lipopolysaccharide core region biosynthetic process"/>
    <property type="evidence" value="ECO:0007669"/>
    <property type="project" value="UniProtKB-UniRule"/>
</dbReference>
<dbReference type="InterPro" id="IPR039901">
    <property type="entry name" value="Kdotransferase"/>
</dbReference>
<evidence type="ECO:0000313" key="12">
    <source>
        <dbReference type="Proteomes" id="UP000711391"/>
    </source>
</evidence>